<feature type="transmembrane region" description="Helical" evidence="1">
    <location>
        <begin position="36"/>
        <end position="55"/>
    </location>
</feature>
<dbReference type="InterPro" id="IPR025588">
    <property type="entry name" value="YcxB-like_C"/>
</dbReference>
<keyword evidence="1" id="KW-1133">Transmembrane helix</keyword>
<organism evidence="3 4">
    <name type="scientific">Butyricicoccus porcorum</name>
    <dbReference type="NCBI Taxonomy" id="1945634"/>
    <lineage>
        <taxon>Bacteria</taxon>
        <taxon>Bacillati</taxon>
        <taxon>Bacillota</taxon>
        <taxon>Clostridia</taxon>
        <taxon>Eubacteriales</taxon>
        <taxon>Butyricicoccaceae</taxon>
        <taxon>Butyricicoccus</taxon>
    </lineage>
</organism>
<comment type="caution">
    <text evidence="3">The sequence shown here is derived from an EMBL/GenBank/DDBJ whole genome shotgun (WGS) entry which is preliminary data.</text>
</comment>
<dbReference type="AlphaFoldDB" id="A0A252F669"/>
<accession>A0A252F669</accession>
<evidence type="ECO:0000313" key="3">
    <source>
        <dbReference type="EMBL" id="OUM21254.1"/>
    </source>
</evidence>
<evidence type="ECO:0000259" key="2">
    <source>
        <dbReference type="Pfam" id="PF14317"/>
    </source>
</evidence>
<name>A0A252F669_9FIRM</name>
<proteinExistence type="predicted"/>
<reference evidence="3 4" key="1">
    <citation type="submission" date="2017-05" db="EMBL/GenBank/DDBJ databases">
        <title>Butyricicoccus porcorum sp. nov. a butyrate-producing bacterium from the swine intestinal tract.</title>
        <authorList>
            <person name="Trachsel J."/>
            <person name="Humphrey S."/>
            <person name="Allen H.K."/>
        </authorList>
    </citation>
    <scope>NUCLEOTIDE SEQUENCE [LARGE SCALE GENOMIC DNA]</scope>
    <source>
        <strain evidence="3">BB10</strain>
    </source>
</reference>
<keyword evidence="1" id="KW-0812">Transmembrane</keyword>
<evidence type="ECO:0000313" key="4">
    <source>
        <dbReference type="Proteomes" id="UP000194903"/>
    </source>
</evidence>
<evidence type="ECO:0000256" key="1">
    <source>
        <dbReference type="SAM" id="Phobius"/>
    </source>
</evidence>
<dbReference type="Pfam" id="PF14317">
    <property type="entry name" value="YcxB"/>
    <property type="match status" value="1"/>
</dbReference>
<gene>
    <name evidence="3" type="ORF">CBW42_01395</name>
</gene>
<protein>
    <recommendedName>
        <fullName evidence="2">YcxB-like C-terminal domain-containing protein</fullName>
    </recommendedName>
</protein>
<dbReference type="OrthoDB" id="2229746at2"/>
<dbReference type="EMBL" id="NHOC01000002">
    <property type="protein sequence ID" value="OUM21254.1"/>
    <property type="molecule type" value="Genomic_DNA"/>
</dbReference>
<dbReference type="Proteomes" id="UP000194903">
    <property type="component" value="Unassembled WGS sequence"/>
</dbReference>
<sequence length="165" mass="19377">MRREDRMKLLFETKSEYTYDEYLKFSRTVQNKVQRLWLLQLAMVAAFLVLAWLGWKKGSTVEAIAGIIVAVLIPVIFYLVNSWVIKRLYQSNHALQGQVSTFRFYRDHFEQDNALGHTSIPYDELTEIVETKTNFYLMVDKNQGMILIKENCTPELTAFVQNLKK</sequence>
<feature type="domain" description="YcxB-like C-terminal" evidence="2">
    <location>
        <begin position="104"/>
        <end position="152"/>
    </location>
</feature>
<feature type="transmembrane region" description="Helical" evidence="1">
    <location>
        <begin position="61"/>
        <end position="80"/>
    </location>
</feature>
<keyword evidence="1" id="KW-0472">Membrane</keyword>
<keyword evidence="4" id="KW-1185">Reference proteome</keyword>